<gene>
    <name evidence="2" type="ORF">FOZ61_003290</name>
</gene>
<dbReference type="EMBL" id="JABAHT010000020">
    <property type="protein sequence ID" value="KAF4669696.1"/>
    <property type="molecule type" value="Genomic_DNA"/>
</dbReference>
<protein>
    <recommendedName>
        <fullName evidence="1">Methyltransferase domain-containing protein</fullName>
    </recommendedName>
</protein>
<dbReference type="Proteomes" id="UP000570595">
    <property type="component" value="Unassembled WGS sequence"/>
</dbReference>
<evidence type="ECO:0000313" key="3">
    <source>
        <dbReference type="Proteomes" id="UP000570595"/>
    </source>
</evidence>
<proteinExistence type="predicted"/>
<evidence type="ECO:0000259" key="1">
    <source>
        <dbReference type="Pfam" id="PF13679"/>
    </source>
</evidence>
<name>A0A7J6ME57_PEROL</name>
<evidence type="ECO:0000313" key="2">
    <source>
        <dbReference type="EMBL" id="KAF4669696.1"/>
    </source>
</evidence>
<dbReference type="PANTHER" id="PTHR13369">
    <property type="match status" value="1"/>
</dbReference>
<accession>A0A7J6ME57</accession>
<dbReference type="Pfam" id="PF13679">
    <property type="entry name" value="Methyltransf_32"/>
    <property type="match status" value="1"/>
</dbReference>
<organism evidence="2 3">
    <name type="scientific">Perkinsus olseni</name>
    <name type="common">Perkinsus atlanticus</name>
    <dbReference type="NCBI Taxonomy" id="32597"/>
    <lineage>
        <taxon>Eukaryota</taxon>
        <taxon>Sar</taxon>
        <taxon>Alveolata</taxon>
        <taxon>Perkinsozoa</taxon>
        <taxon>Perkinsea</taxon>
        <taxon>Perkinsida</taxon>
        <taxon>Perkinsidae</taxon>
        <taxon>Perkinsus</taxon>
    </lineage>
</organism>
<dbReference type="PANTHER" id="PTHR13369:SF0">
    <property type="entry name" value="GLUTATHIONE S-TRANSFERASE C-TERMINAL DOMAIN-CONTAINING PROTEIN"/>
    <property type="match status" value="1"/>
</dbReference>
<reference evidence="2 3" key="1">
    <citation type="submission" date="2020-04" db="EMBL/GenBank/DDBJ databases">
        <title>Perkinsus olseni comparative genomics.</title>
        <authorList>
            <person name="Bogema D.R."/>
        </authorList>
    </citation>
    <scope>NUCLEOTIDE SEQUENCE [LARGE SCALE GENOMIC DNA]</scope>
    <source>
        <strain evidence="2">ATCC PRA-179</strain>
    </source>
</reference>
<sequence>MSHSFNTADGCKIVLVFLPDTGLFPDATVGRRLTAKRWLVARRALTMLRGGCVEVGLLSQMGGTKGKSSMCGRFERRRKEKRERMHLAGALADRVIESESCSLPFEEPSIVELDWETLPAGLDPSKGCLYPERAARKRGQVVGMMAAVLSAIPNTTEVRSGWSDYDCEKSFDASGWIICASFVWGSPLPQWWYCFETALPRGFSRKCVARVFDRRVLGRSASDGYMRPDVRIVLLERRPGSIDDQAQLWGDLGVEWYYSLTSMCLPRVRTCGLASDRVRALRWEDRVEVVCGSIQDYDGPCDIGIGLHACGALTDMIIDFCTGRNCSFVVCPCCYGQIAGTEGASEGQLPRSPDCVGEVLSEQEFKTVASLADYSVVDGKDGFDYAGRPEYRIARACMRVVDTDRLIHARDRFGYVVSLSRILPETCTPKNSVIIGRATAR</sequence>
<dbReference type="AlphaFoldDB" id="A0A7J6ME57"/>
<feature type="domain" description="Methyltransferase" evidence="1">
    <location>
        <begin position="277"/>
        <end position="339"/>
    </location>
</feature>
<dbReference type="GO" id="GO:0005737">
    <property type="term" value="C:cytoplasm"/>
    <property type="evidence" value="ECO:0007669"/>
    <property type="project" value="TreeGrafter"/>
</dbReference>
<comment type="caution">
    <text evidence="2">The sequence shown here is derived from an EMBL/GenBank/DDBJ whole genome shotgun (WGS) entry which is preliminary data.</text>
</comment>
<dbReference type="InterPro" id="IPR025714">
    <property type="entry name" value="Methyltranfer_dom"/>
</dbReference>
<dbReference type="OrthoDB" id="445262at2759"/>